<evidence type="ECO:0000313" key="1">
    <source>
        <dbReference type="EMBL" id="PNR33369.1"/>
    </source>
</evidence>
<accession>A0A2K1IVR6</accession>
<dbReference type="AlphaFoldDB" id="A0A2K1IVR6"/>
<reference evidence="2" key="3">
    <citation type="submission" date="2020-12" db="UniProtKB">
        <authorList>
            <consortium name="EnsemblPlants"/>
        </authorList>
    </citation>
    <scope>IDENTIFICATION</scope>
</reference>
<reference evidence="1 3" key="1">
    <citation type="journal article" date="2008" name="Science">
        <title>The Physcomitrella genome reveals evolutionary insights into the conquest of land by plants.</title>
        <authorList>
            <person name="Rensing S."/>
            <person name="Lang D."/>
            <person name="Zimmer A."/>
            <person name="Terry A."/>
            <person name="Salamov A."/>
            <person name="Shapiro H."/>
            <person name="Nishiyama T."/>
            <person name="Perroud P.-F."/>
            <person name="Lindquist E."/>
            <person name="Kamisugi Y."/>
            <person name="Tanahashi T."/>
            <person name="Sakakibara K."/>
            <person name="Fujita T."/>
            <person name="Oishi K."/>
            <person name="Shin-I T."/>
            <person name="Kuroki Y."/>
            <person name="Toyoda A."/>
            <person name="Suzuki Y."/>
            <person name="Hashimoto A."/>
            <person name="Yamaguchi K."/>
            <person name="Sugano A."/>
            <person name="Kohara Y."/>
            <person name="Fujiyama A."/>
            <person name="Anterola A."/>
            <person name="Aoki S."/>
            <person name="Ashton N."/>
            <person name="Barbazuk W.B."/>
            <person name="Barker E."/>
            <person name="Bennetzen J."/>
            <person name="Bezanilla M."/>
            <person name="Blankenship R."/>
            <person name="Cho S.H."/>
            <person name="Dutcher S."/>
            <person name="Estelle M."/>
            <person name="Fawcett J.A."/>
            <person name="Gundlach H."/>
            <person name="Hanada K."/>
            <person name="Heyl A."/>
            <person name="Hicks K.A."/>
            <person name="Hugh J."/>
            <person name="Lohr M."/>
            <person name="Mayer K."/>
            <person name="Melkozernov A."/>
            <person name="Murata T."/>
            <person name="Nelson D."/>
            <person name="Pils B."/>
            <person name="Prigge M."/>
            <person name="Reiss B."/>
            <person name="Renner T."/>
            <person name="Rombauts S."/>
            <person name="Rushton P."/>
            <person name="Sanderfoot A."/>
            <person name="Schween G."/>
            <person name="Shiu S.-H."/>
            <person name="Stueber K."/>
            <person name="Theodoulou F.L."/>
            <person name="Tu H."/>
            <person name="Van de Peer Y."/>
            <person name="Verrier P.J."/>
            <person name="Waters E."/>
            <person name="Wood A."/>
            <person name="Yang L."/>
            <person name="Cove D."/>
            <person name="Cuming A."/>
            <person name="Hasebe M."/>
            <person name="Lucas S."/>
            <person name="Mishler D.B."/>
            <person name="Reski R."/>
            <person name="Grigoriev I."/>
            <person name="Quatrano R.S."/>
            <person name="Boore J.L."/>
        </authorList>
    </citation>
    <scope>NUCLEOTIDE SEQUENCE [LARGE SCALE GENOMIC DNA]</scope>
    <source>
        <strain evidence="2 3">cv. Gransden 2004</strain>
    </source>
</reference>
<dbReference type="EMBL" id="ABEU02000020">
    <property type="protein sequence ID" value="PNR33369.1"/>
    <property type="molecule type" value="Genomic_DNA"/>
</dbReference>
<dbReference type="Gramene" id="Pp3c20_18660V3.1">
    <property type="protein sequence ID" value="Pp3c20_18660V3.1"/>
    <property type="gene ID" value="Pp3c20_18660"/>
</dbReference>
<organism evidence="1">
    <name type="scientific">Physcomitrium patens</name>
    <name type="common">Spreading-leaved earth moss</name>
    <name type="synonym">Physcomitrella patens</name>
    <dbReference type="NCBI Taxonomy" id="3218"/>
    <lineage>
        <taxon>Eukaryota</taxon>
        <taxon>Viridiplantae</taxon>
        <taxon>Streptophyta</taxon>
        <taxon>Embryophyta</taxon>
        <taxon>Bryophyta</taxon>
        <taxon>Bryophytina</taxon>
        <taxon>Bryopsida</taxon>
        <taxon>Funariidae</taxon>
        <taxon>Funariales</taxon>
        <taxon>Funariaceae</taxon>
        <taxon>Physcomitrium</taxon>
    </lineage>
</organism>
<dbReference type="InParanoid" id="A0A2K1IVR6"/>
<protein>
    <submittedName>
        <fullName evidence="1 2">Uncharacterized protein</fullName>
    </submittedName>
</protein>
<gene>
    <name evidence="1" type="ORF">PHYPA_025313</name>
</gene>
<evidence type="ECO:0000313" key="2">
    <source>
        <dbReference type="EnsemblPlants" id="Pp3c20_18660V3.1"/>
    </source>
</evidence>
<proteinExistence type="predicted"/>
<name>A0A2K1IVR6_PHYPA</name>
<reference evidence="1 3" key="2">
    <citation type="journal article" date="2018" name="Plant J.">
        <title>The Physcomitrella patens chromosome-scale assembly reveals moss genome structure and evolution.</title>
        <authorList>
            <person name="Lang D."/>
            <person name="Ullrich K.K."/>
            <person name="Murat F."/>
            <person name="Fuchs J."/>
            <person name="Jenkins J."/>
            <person name="Haas F.B."/>
            <person name="Piednoel M."/>
            <person name="Gundlach H."/>
            <person name="Van Bel M."/>
            <person name="Meyberg R."/>
            <person name="Vives C."/>
            <person name="Morata J."/>
            <person name="Symeonidi A."/>
            <person name="Hiss M."/>
            <person name="Muchero W."/>
            <person name="Kamisugi Y."/>
            <person name="Saleh O."/>
            <person name="Blanc G."/>
            <person name="Decker E.L."/>
            <person name="van Gessel N."/>
            <person name="Grimwood J."/>
            <person name="Hayes R.D."/>
            <person name="Graham S.W."/>
            <person name="Gunter L.E."/>
            <person name="McDaniel S.F."/>
            <person name="Hoernstein S.N.W."/>
            <person name="Larsson A."/>
            <person name="Li F.W."/>
            <person name="Perroud P.F."/>
            <person name="Phillips J."/>
            <person name="Ranjan P."/>
            <person name="Rokshar D.S."/>
            <person name="Rothfels C.J."/>
            <person name="Schneider L."/>
            <person name="Shu S."/>
            <person name="Stevenson D.W."/>
            <person name="Thummler F."/>
            <person name="Tillich M."/>
            <person name="Villarreal Aguilar J.C."/>
            <person name="Widiez T."/>
            <person name="Wong G.K."/>
            <person name="Wymore A."/>
            <person name="Zhang Y."/>
            <person name="Zimmer A.D."/>
            <person name="Quatrano R.S."/>
            <person name="Mayer K.F.X."/>
            <person name="Goodstein D."/>
            <person name="Casacuberta J.M."/>
            <person name="Vandepoele K."/>
            <person name="Reski R."/>
            <person name="Cuming A.C."/>
            <person name="Tuskan G.A."/>
            <person name="Maumus F."/>
            <person name="Salse J."/>
            <person name="Schmutz J."/>
            <person name="Rensing S.A."/>
        </authorList>
    </citation>
    <scope>NUCLEOTIDE SEQUENCE [LARGE SCALE GENOMIC DNA]</scope>
    <source>
        <strain evidence="2 3">cv. Gransden 2004</strain>
    </source>
</reference>
<dbReference type="Proteomes" id="UP000006727">
    <property type="component" value="Chromosome 20"/>
</dbReference>
<keyword evidence="3" id="KW-1185">Reference proteome</keyword>
<sequence length="68" mass="7496">MQREAGYQVAKAEFPRVFESAGGSIADSIDVSIFALVSVINSQLYMLPTKSRLGHKKYTPVLSYSQGR</sequence>
<evidence type="ECO:0000313" key="3">
    <source>
        <dbReference type="Proteomes" id="UP000006727"/>
    </source>
</evidence>
<dbReference type="EnsemblPlants" id="Pp3c20_18660V3.1">
    <property type="protein sequence ID" value="Pp3c20_18660V3.1"/>
    <property type="gene ID" value="Pp3c20_18660"/>
</dbReference>